<evidence type="ECO:0000313" key="1">
    <source>
        <dbReference type="EMBL" id="BFO23029.1"/>
    </source>
</evidence>
<protein>
    <submittedName>
        <fullName evidence="1">Uncharacterized protein</fullName>
    </submittedName>
</protein>
<accession>A0AAT9I0Q2</accession>
<organism evidence="1">
    <name type="scientific">Streptomyces haneummycinicus</name>
    <dbReference type="NCBI Taxonomy" id="3074435"/>
    <lineage>
        <taxon>Bacteria</taxon>
        <taxon>Bacillati</taxon>
        <taxon>Actinomycetota</taxon>
        <taxon>Actinomycetes</taxon>
        <taxon>Kitasatosporales</taxon>
        <taxon>Streptomycetaceae</taxon>
        <taxon>Streptomyces</taxon>
    </lineage>
</organism>
<name>A0AAT9I0Q2_9ACTN</name>
<reference evidence="1" key="2">
    <citation type="submission" date="2024-07" db="EMBL/GenBank/DDBJ databases">
        <title>Streptomyces haneummycinica sp. nov., a new antibiotic-producing actinobacterium isolated from marine sediment.</title>
        <authorList>
            <person name="Uemura M."/>
            <person name="Hamada M."/>
            <person name="Hirano S."/>
            <person name="Kobayashi K."/>
            <person name="Ohshiro T."/>
            <person name="Kobayashi T."/>
            <person name="Terahara T."/>
        </authorList>
    </citation>
    <scope>NUCLEOTIDE SEQUENCE</scope>
    <source>
        <strain evidence="1">KM77-8</strain>
        <plasmid evidence="1">pKM77-8_1</plasmid>
    </source>
</reference>
<reference evidence="1" key="1">
    <citation type="submission" date="2024-06" db="EMBL/GenBank/DDBJ databases">
        <authorList>
            <consortium name="consrtm"/>
            <person name="Uemura M."/>
            <person name="Terahara T."/>
        </authorList>
    </citation>
    <scope>NUCLEOTIDE SEQUENCE</scope>
    <source>
        <strain evidence="1">KM77-8</strain>
        <plasmid evidence="1">pKM77-8_1</plasmid>
    </source>
</reference>
<dbReference type="AlphaFoldDB" id="A0AAT9I0Q2"/>
<sequence length="87" mass="9807">MTLLHHHRGRAARARSATLSCHVSTRTYYPSARSWTPYADARALDLPAGFVRHQPTATNSPALPGADELRIRQLMTDAIRKWGWLAR</sequence>
<geneLocation type="plasmid" evidence="1">
    <name>pKM77-8_1</name>
</geneLocation>
<proteinExistence type="predicted"/>
<keyword evidence="1" id="KW-0614">Plasmid</keyword>
<gene>
    <name evidence="1" type="ORF">SHKM778_94170</name>
</gene>
<dbReference type="EMBL" id="AP035769">
    <property type="protein sequence ID" value="BFO23029.1"/>
    <property type="molecule type" value="Genomic_DNA"/>
</dbReference>